<evidence type="ECO:0000256" key="3">
    <source>
        <dbReference type="ARBA" id="ARBA00022553"/>
    </source>
</evidence>
<gene>
    <name evidence="9" type="ORF">CfE428DRAFT_6665</name>
</gene>
<dbReference type="STRING" id="497964.CfE428DRAFT_6665"/>
<proteinExistence type="predicted"/>
<dbReference type="AlphaFoldDB" id="B4DCM4"/>
<dbReference type="FunFam" id="3.30.565.10:FF:000010">
    <property type="entry name" value="Sensor histidine kinase RcsC"/>
    <property type="match status" value="1"/>
</dbReference>
<name>B4DCM4_9BACT</name>
<evidence type="ECO:0000256" key="5">
    <source>
        <dbReference type="ARBA" id="ARBA00022777"/>
    </source>
</evidence>
<dbReference type="InParanoid" id="B4DCM4"/>
<evidence type="ECO:0000313" key="9">
    <source>
        <dbReference type="EMBL" id="EDY15812.1"/>
    </source>
</evidence>
<accession>B4DCM4</accession>
<evidence type="ECO:0000259" key="8">
    <source>
        <dbReference type="PROSITE" id="PS50110"/>
    </source>
</evidence>
<dbReference type="InterPro" id="IPR011006">
    <property type="entry name" value="CheY-like_superfamily"/>
</dbReference>
<dbReference type="Pfam" id="PF02518">
    <property type="entry name" value="HATPase_c"/>
    <property type="match status" value="1"/>
</dbReference>
<dbReference type="Pfam" id="PF00072">
    <property type="entry name" value="Response_reg"/>
    <property type="match status" value="2"/>
</dbReference>
<dbReference type="PROSITE" id="PS50109">
    <property type="entry name" value="HIS_KIN"/>
    <property type="match status" value="1"/>
</dbReference>
<dbReference type="InterPro" id="IPR003594">
    <property type="entry name" value="HATPase_dom"/>
</dbReference>
<keyword evidence="3 6" id="KW-0597">Phosphoprotein</keyword>
<dbReference type="PANTHER" id="PTHR43047">
    <property type="entry name" value="TWO-COMPONENT HISTIDINE PROTEIN KINASE"/>
    <property type="match status" value="1"/>
</dbReference>
<dbReference type="CDD" id="cd16922">
    <property type="entry name" value="HATPase_EvgS-ArcB-TorS-like"/>
    <property type="match status" value="1"/>
</dbReference>
<keyword evidence="10" id="KW-1185">Reference proteome</keyword>
<dbReference type="SUPFAM" id="SSF55874">
    <property type="entry name" value="ATPase domain of HSP90 chaperone/DNA topoisomerase II/histidine kinase"/>
    <property type="match status" value="1"/>
</dbReference>
<dbReference type="Gene3D" id="3.40.50.2300">
    <property type="match status" value="2"/>
</dbReference>
<dbReference type="GO" id="GO:0000155">
    <property type="term" value="F:phosphorelay sensor kinase activity"/>
    <property type="evidence" value="ECO:0007669"/>
    <property type="project" value="TreeGrafter"/>
</dbReference>
<sequence length="451" mass="49521">MLDIAKIEAGKMDLHAETFDVAKMIEEVSATVAPVVEKNGNYFEIKAAPNLGNMHTDLTKVRQSLFNLLGNAGKFTREGRVQLEAERITDGGRDWLVFHVRDTGVGMTPDQARKIFEAFTQADASTTRKFGGTGLGLAITREFSRLIGGDVTVKSALGQGSVFTLRVPVELSSAPIEESIVASGATSAEAVAGEFPPGAPQVLLIDDDPTVHDLVRRFLQKEGIQVVDAYTGAEGLELARQLRPSMIVLDVMMPTMDGWSVLTKLKGDTELSDIPVVMLTMVNNREMGFSLGVDDYMLKPIDRSDFVSTLRKYCNRQDKPLVLVVEDDLVTRDMLRASLEKEEFTVVEAGNGLEGLEKLAITRPALILLDLMMPEMDGFQFTREVRARPEWRDIPILVMTAKDIGAEDRALLDGQVSRILQKGACAREELLAEISQRLTRTARPVETVAAA</sequence>
<evidence type="ECO:0000256" key="6">
    <source>
        <dbReference type="PROSITE-ProRule" id="PRU00169"/>
    </source>
</evidence>
<dbReference type="SUPFAM" id="SSF52172">
    <property type="entry name" value="CheY-like"/>
    <property type="match status" value="2"/>
</dbReference>
<dbReference type="eggNOG" id="COG3706">
    <property type="taxonomic scope" value="Bacteria"/>
</dbReference>
<dbReference type="eggNOG" id="COG2205">
    <property type="taxonomic scope" value="Bacteria"/>
</dbReference>
<feature type="domain" description="Response regulatory" evidence="8">
    <location>
        <begin position="321"/>
        <end position="437"/>
    </location>
</feature>
<dbReference type="InterPro" id="IPR004358">
    <property type="entry name" value="Sig_transdc_His_kin-like_C"/>
</dbReference>
<reference evidence="9 10" key="1">
    <citation type="journal article" date="2011" name="J. Bacteriol.">
        <title>Genome sequence of Chthoniobacter flavus Ellin428, an aerobic heterotrophic soil bacterium.</title>
        <authorList>
            <person name="Kant R."/>
            <person name="van Passel M.W."/>
            <person name="Palva A."/>
            <person name="Lucas S."/>
            <person name="Lapidus A."/>
            <person name="Glavina Del Rio T."/>
            <person name="Dalin E."/>
            <person name="Tice H."/>
            <person name="Bruce D."/>
            <person name="Goodwin L."/>
            <person name="Pitluck S."/>
            <person name="Larimer F.W."/>
            <person name="Land M.L."/>
            <person name="Hauser L."/>
            <person name="Sangwan P."/>
            <person name="de Vos W.M."/>
            <person name="Janssen P.H."/>
            <person name="Smidt H."/>
        </authorList>
    </citation>
    <scope>NUCLEOTIDE SEQUENCE [LARGE SCALE GENOMIC DNA]</scope>
    <source>
        <strain evidence="9 10">Ellin428</strain>
    </source>
</reference>
<dbReference type="CDD" id="cd17574">
    <property type="entry name" value="REC_OmpR"/>
    <property type="match status" value="2"/>
</dbReference>
<protein>
    <recommendedName>
        <fullName evidence="2">histidine kinase</fullName>
        <ecNumber evidence="2">2.7.13.3</ecNumber>
    </recommendedName>
</protein>
<dbReference type="GO" id="GO:0005886">
    <property type="term" value="C:plasma membrane"/>
    <property type="evidence" value="ECO:0007669"/>
    <property type="project" value="TreeGrafter"/>
</dbReference>
<evidence type="ECO:0000259" key="7">
    <source>
        <dbReference type="PROSITE" id="PS50109"/>
    </source>
</evidence>
<keyword evidence="4" id="KW-0808">Transferase</keyword>
<dbReference type="Gene3D" id="3.30.565.10">
    <property type="entry name" value="Histidine kinase-like ATPase, C-terminal domain"/>
    <property type="match status" value="1"/>
</dbReference>
<feature type="modified residue" description="4-aspartylphosphate" evidence="6">
    <location>
        <position position="370"/>
    </location>
</feature>
<dbReference type="PANTHER" id="PTHR43047:SF72">
    <property type="entry name" value="OSMOSENSING HISTIDINE PROTEIN KINASE SLN1"/>
    <property type="match status" value="1"/>
</dbReference>
<feature type="domain" description="Histidine kinase" evidence="7">
    <location>
        <begin position="1"/>
        <end position="171"/>
    </location>
</feature>
<feature type="domain" description="Response regulatory" evidence="8">
    <location>
        <begin position="201"/>
        <end position="314"/>
    </location>
</feature>
<dbReference type="EMBL" id="ABVL01000054">
    <property type="protein sequence ID" value="EDY15812.1"/>
    <property type="molecule type" value="Genomic_DNA"/>
</dbReference>
<dbReference type="EC" id="2.7.13.3" evidence="2"/>
<comment type="catalytic activity">
    <reaction evidence="1">
        <text>ATP + protein L-histidine = ADP + protein N-phospho-L-histidine.</text>
        <dbReference type="EC" id="2.7.13.3"/>
    </reaction>
</comment>
<dbReference type="Proteomes" id="UP000005824">
    <property type="component" value="Unassembled WGS sequence"/>
</dbReference>
<organism evidence="9 10">
    <name type="scientific">Chthoniobacter flavus Ellin428</name>
    <dbReference type="NCBI Taxonomy" id="497964"/>
    <lineage>
        <taxon>Bacteria</taxon>
        <taxon>Pseudomonadati</taxon>
        <taxon>Verrucomicrobiota</taxon>
        <taxon>Spartobacteria</taxon>
        <taxon>Chthoniobacterales</taxon>
        <taxon>Chthoniobacteraceae</taxon>
        <taxon>Chthoniobacter</taxon>
    </lineage>
</organism>
<evidence type="ECO:0000256" key="4">
    <source>
        <dbReference type="ARBA" id="ARBA00022679"/>
    </source>
</evidence>
<dbReference type="GO" id="GO:0009927">
    <property type="term" value="F:histidine phosphotransfer kinase activity"/>
    <property type="evidence" value="ECO:0007669"/>
    <property type="project" value="TreeGrafter"/>
</dbReference>
<dbReference type="InterPro" id="IPR036890">
    <property type="entry name" value="HATPase_C_sf"/>
</dbReference>
<dbReference type="SMART" id="SM00448">
    <property type="entry name" value="REC"/>
    <property type="match status" value="2"/>
</dbReference>
<evidence type="ECO:0000313" key="10">
    <source>
        <dbReference type="Proteomes" id="UP000005824"/>
    </source>
</evidence>
<comment type="caution">
    <text evidence="9">The sequence shown here is derived from an EMBL/GenBank/DDBJ whole genome shotgun (WGS) entry which is preliminary data.</text>
</comment>
<dbReference type="SMART" id="SM00387">
    <property type="entry name" value="HATPase_c"/>
    <property type="match status" value="1"/>
</dbReference>
<keyword evidence="5 9" id="KW-0418">Kinase</keyword>
<dbReference type="InterPro" id="IPR005467">
    <property type="entry name" value="His_kinase_dom"/>
</dbReference>
<dbReference type="InterPro" id="IPR001789">
    <property type="entry name" value="Sig_transdc_resp-reg_receiver"/>
</dbReference>
<evidence type="ECO:0000256" key="2">
    <source>
        <dbReference type="ARBA" id="ARBA00012438"/>
    </source>
</evidence>
<evidence type="ECO:0000256" key="1">
    <source>
        <dbReference type="ARBA" id="ARBA00000085"/>
    </source>
</evidence>
<dbReference type="PROSITE" id="PS50110">
    <property type="entry name" value="RESPONSE_REGULATORY"/>
    <property type="match status" value="2"/>
</dbReference>
<feature type="modified residue" description="4-aspartylphosphate" evidence="6">
    <location>
        <position position="250"/>
    </location>
</feature>
<dbReference type="PRINTS" id="PR00344">
    <property type="entry name" value="BCTRLSENSOR"/>
</dbReference>